<dbReference type="InterPro" id="IPR027417">
    <property type="entry name" value="P-loop_NTPase"/>
</dbReference>
<keyword evidence="1" id="KW-0547">Nucleotide-binding</keyword>
<feature type="domain" description="Sigma-54 factor interaction" evidence="3">
    <location>
        <begin position="1"/>
        <end position="152"/>
    </location>
</feature>
<reference evidence="5" key="1">
    <citation type="journal article" date="2019" name="Int. J. Syst. Evol. Microbiol.">
        <title>The Global Catalogue of Microorganisms (GCM) 10K type strain sequencing project: providing services to taxonomists for standard genome sequencing and annotation.</title>
        <authorList>
            <consortium name="The Broad Institute Genomics Platform"/>
            <consortium name="The Broad Institute Genome Sequencing Center for Infectious Disease"/>
            <person name="Wu L."/>
            <person name="Ma J."/>
        </authorList>
    </citation>
    <scope>NUCLEOTIDE SEQUENCE [LARGE SCALE GENOMIC DNA]</scope>
    <source>
        <strain evidence="5">JCM 17224</strain>
    </source>
</reference>
<keyword evidence="5" id="KW-1185">Reference proteome</keyword>
<gene>
    <name evidence="4" type="ORF">GCM10022408_37390</name>
</gene>
<dbReference type="Proteomes" id="UP001500567">
    <property type="component" value="Unassembled WGS sequence"/>
</dbReference>
<comment type="caution">
    <text evidence="4">The sequence shown here is derived from an EMBL/GenBank/DDBJ whole genome shotgun (WGS) entry which is preliminary data.</text>
</comment>
<dbReference type="PANTHER" id="PTHR32071">
    <property type="entry name" value="TRANSCRIPTIONAL REGULATORY PROTEIN"/>
    <property type="match status" value="1"/>
</dbReference>
<organism evidence="4 5">
    <name type="scientific">Hymenobacter fastidiosus</name>
    <dbReference type="NCBI Taxonomy" id="486264"/>
    <lineage>
        <taxon>Bacteria</taxon>
        <taxon>Pseudomonadati</taxon>
        <taxon>Bacteroidota</taxon>
        <taxon>Cytophagia</taxon>
        <taxon>Cytophagales</taxon>
        <taxon>Hymenobacteraceae</taxon>
        <taxon>Hymenobacter</taxon>
    </lineage>
</organism>
<evidence type="ECO:0000259" key="3">
    <source>
        <dbReference type="PROSITE" id="PS50045"/>
    </source>
</evidence>
<evidence type="ECO:0000313" key="4">
    <source>
        <dbReference type="EMBL" id="GAA4019777.1"/>
    </source>
</evidence>
<evidence type="ECO:0000256" key="2">
    <source>
        <dbReference type="ARBA" id="ARBA00022840"/>
    </source>
</evidence>
<proteinExistence type="predicted"/>
<dbReference type="Gene3D" id="3.40.50.300">
    <property type="entry name" value="P-loop containing nucleotide triphosphate hydrolases"/>
    <property type="match status" value="1"/>
</dbReference>
<keyword evidence="2" id="KW-0067">ATP-binding</keyword>
<name>A0ABP7T1P0_9BACT</name>
<dbReference type="Pfam" id="PF00158">
    <property type="entry name" value="Sigma54_activat"/>
    <property type="match status" value="1"/>
</dbReference>
<protein>
    <recommendedName>
        <fullName evidence="3">Sigma-54 factor interaction domain-containing protein</fullName>
    </recommendedName>
</protein>
<dbReference type="PROSITE" id="PS50045">
    <property type="entry name" value="SIGMA54_INTERACT_4"/>
    <property type="match status" value="1"/>
</dbReference>
<evidence type="ECO:0000256" key="1">
    <source>
        <dbReference type="ARBA" id="ARBA00022741"/>
    </source>
</evidence>
<dbReference type="EMBL" id="BAABDJ010000040">
    <property type="protein sequence ID" value="GAA4019777.1"/>
    <property type="molecule type" value="Genomic_DNA"/>
</dbReference>
<accession>A0ABP7T1P0</accession>
<evidence type="ECO:0000313" key="5">
    <source>
        <dbReference type="Proteomes" id="UP001500567"/>
    </source>
</evidence>
<sequence>MAVNCSAFPKDLLESEWSGYREGAFAGALANKKGLMEEASGGTLFPGEIGELALEPQAKLLRVLETRSFAQIGDTKPVSVNGRIVAATNRNRLQEADAGHFQPDLYYRLAVFTVPVPPLNVRREDIEPLPGYFLHLYAAKLRKRLRGLAAASCATSPTTTGAATCGS</sequence>
<dbReference type="SUPFAM" id="SSF52540">
    <property type="entry name" value="P-loop containing nucleoside triphosphate hydrolases"/>
    <property type="match status" value="1"/>
</dbReference>
<dbReference type="InterPro" id="IPR002078">
    <property type="entry name" value="Sigma_54_int"/>
</dbReference>